<protein>
    <recommendedName>
        <fullName evidence="4">CCDC92/74 N-terminal domain-containing protein</fullName>
    </recommendedName>
</protein>
<dbReference type="PANTHER" id="PTHR14882">
    <property type="entry name" value="COILED-COIL DOMAIN-CONTAINING 74A"/>
    <property type="match status" value="1"/>
</dbReference>
<evidence type="ECO:0000256" key="2">
    <source>
        <dbReference type="SAM" id="Coils"/>
    </source>
</evidence>
<feature type="region of interest" description="Disordered" evidence="3">
    <location>
        <begin position="371"/>
        <end position="399"/>
    </location>
</feature>
<dbReference type="PANTHER" id="PTHR14882:SF1">
    <property type="entry name" value="CCDC92 DOMAIN-CONTAINING PROTEIN"/>
    <property type="match status" value="1"/>
</dbReference>
<reference evidence="5 6" key="1">
    <citation type="journal article" date="2019" name="Sci. Rep.">
        <title>Comparative genomics of chytrid fungi reveal insights into the obligate biotrophic and pathogenic lifestyle of Synchytrium endobioticum.</title>
        <authorList>
            <person name="van de Vossenberg B.T.L.H."/>
            <person name="Warris S."/>
            <person name="Nguyen H.D.T."/>
            <person name="van Gent-Pelzer M.P.E."/>
            <person name="Joly D.L."/>
            <person name="van de Geest H.C."/>
            <person name="Bonants P.J.M."/>
            <person name="Smith D.S."/>
            <person name="Levesque C.A."/>
            <person name="van der Lee T.A.J."/>
        </authorList>
    </citation>
    <scope>NUCLEOTIDE SEQUENCE [LARGE SCALE GENOMIC DNA]</scope>
    <source>
        <strain evidence="5 6">CBS 675.73</strain>
    </source>
</reference>
<feature type="compositionally biased region" description="Low complexity" evidence="3">
    <location>
        <begin position="165"/>
        <end position="183"/>
    </location>
</feature>
<sequence length="437" mass="47707">MLFIVQPPATPNNRYISGSRSSSPSQQNNGSASAGNSVTSTQKSASANFRRSYIVCKTPPAPLPDTVNPSSAHPEVAVYRKALEKAQTRIASLERCIESLQEQHKGSLKDLHNEVSRLQNLCSDVGFAEIVLDIPLDDFDDAEMKTLWTKKTSQTKDATDIADYNGPSKTNPSNNNNNSLSSTDIGCNDPVIDETKPYYLLLQQQRRKYQSFIERMNADNKRKQTEIEALRAELELVRDVLAVSGLDVDLVQLRGIVNGKDKCNELAARAKKANVHVLPPIAKPAPVSDAGSVIDSGGADGGAYESTEGGHKTGVGRGAAPRTVTDKLKQRPRDYHNGNLDYNGRAHLFSVPPTEDLAESMALSVERLEEATAASTENQRDKMGDTVLPPIKTKSSSKSRGLLDLVDPFTKTEKATTGWTKRLKGTQMLRSKQNMSK</sequence>
<dbReference type="Proteomes" id="UP000320333">
    <property type="component" value="Unassembled WGS sequence"/>
</dbReference>
<feature type="region of interest" description="Disordered" evidence="3">
    <location>
        <begin position="1"/>
        <end position="42"/>
    </location>
</feature>
<feature type="region of interest" description="Disordered" evidence="3">
    <location>
        <begin position="288"/>
        <end position="339"/>
    </location>
</feature>
<feature type="domain" description="CCDC92/74 N-terminal" evidence="4">
    <location>
        <begin position="87"/>
        <end position="127"/>
    </location>
</feature>
<dbReference type="InterPro" id="IPR039496">
    <property type="entry name" value="CCDC92/74_N"/>
</dbReference>
<evidence type="ECO:0000313" key="6">
    <source>
        <dbReference type="Proteomes" id="UP000320333"/>
    </source>
</evidence>
<dbReference type="Pfam" id="PF14916">
    <property type="entry name" value="CCDC92"/>
    <property type="match status" value="1"/>
</dbReference>
<keyword evidence="1 2" id="KW-0175">Coiled coil</keyword>
<evidence type="ECO:0000256" key="3">
    <source>
        <dbReference type="SAM" id="MobiDB-lite"/>
    </source>
</evidence>
<feature type="compositionally biased region" description="Basic and acidic residues" evidence="3">
    <location>
        <begin position="324"/>
        <end position="336"/>
    </location>
</feature>
<dbReference type="AlphaFoldDB" id="A0A507FTY1"/>
<comment type="caution">
    <text evidence="5">The sequence shown here is derived from an EMBL/GenBank/DDBJ whole genome shotgun (WGS) entry which is preliminary data.</text>
</comment>
<feature type="coiled-coil region" evidence="2">
    <location>
        <begin position="76"/>
        <end position="103"/>
    </location>
</feature>
<organism evidence="5 6">
    <name type="scientific">Chytriomyces confervae</name>
    <dbReference type="NCBI Taxonomy" id="246404"/>
    <lineage>
        <taxon>Eukaryota</taxon>
        <taxon>Fungi</taxon>
        <taxon>Fungi incertae sedis</taxon>
        <taxon>Chytridiomycota</taxon>
        <taxon>Chytridiomycota incertae sedis</taxon>
        <taxon>Chytridiomycetes</taxon>
        <taxon>Chytridiales</taxon>
        <taxon>Chytriomycetaceae</taxon>
        <taxon>Chytriomyces</taxon>
    </lineage>
</organism>
<feature type="coiled-coil region" evidence="2">
    <location>
        <begin position="213"/>
        <end position="240"/>
    </location>
</feature>
<gene>
    <name evidence="5" type="ORF">CcCBS67573_g00056</name>
</gene>
<name>A0A507FTY1_9FUNG</name>
<evidence type="ECO:0000313" key="5">
    <source>
        <dbReference type="EMBL" id="TPX78648.1"/>
    </source>
</evidence>
<feature type="compositionally biased region" description="Low complexity" evidence="3">
    <location>
        <begin position="17"/>
        <end position="34"/>
    </location>
</feature>
<feature type="region of interest" description="Disordered" evidence="3">
    <location>
        <begin position="159"/>
        <end position="186"/>
    </location>
</feature>
<keyword evidence="6" id="KW-1185">Reference proteome</keyword>
<evidence type="ECO:0000259" key="4">
    <source>
        <dbReference type="Pfam" id="PF14916"/>
    </source>
</evidence>
<dbReference type="EMBL" id="QEAP01000001">
    <property type="protein sequence ID" value="TPX78648.1"/>
    <property type="molecule type" value="Genomic_DNA"/>
</dbReference>
<dbReference type="OrthoDB" id="2155209at2759"/>
<proteinExistence type="predicted"/>
<dbReference type="InterPro" id="IPR040370">
    <property type="entry name" value="CCDC74A/CCDC74B/CCDC92"/>
</dbReference>
<accession>A0A507FTY1</accession>
<evidence type="ECO:0000256" key="1">
    <source>
        <dbReference type="ARBA" id="ARBA00023054"/>
    </source>
</evidence>